<reference evidence="2 3" key="1">
    <citation type="submission" date="2016-09" db="EMBL/GenBank/DDBJ databases">
        <title>Genomic evidence for plant-parasitic nematodes as the earliest Wolbachia hosts.</title>
        <authorList>
            <person name="Brown A.M."/>
            <person name="Wasala S.K."/>
            <person name="Howe D.K."/>
            <person name="Peetz A.B."/>
            <person name="Zasada I.A."/>
            <person name="Denver D.R."/>
        </authorList>
    </citation>
    <scope>NUCLEOTIDE SEQUENCE [LARGE SCALE GENOMIC DNA]</scope>
    <source>
        <strain evidence="3">wPpe</strain>
    </source>
</reference>
<keyword evidence="1" id="KW-1133">Transmembrane helix</keyword>
<evidence type="ECO:0000313" key="3">
    <source>
        <dbReference type="Proteomes" id="UP000175679"/>
    </source>
</evidence>
<keyword evidence="3" id="KW-1185">Reference proteome</keyword>
<dbReference type="Proteomes" id="UP000175679">
    <property type="component" value="Unassembled WGS sequence"/>
</dbReference>
<gene>
    <name evidence="2" type="ORF">BIY23_00065</name>
</gene>
<keyword evidence="1" id="KW-0812">Transmembrane</keyword>
<dbReference type="RefSeq" id="WP_070064547.1">
    <property type="nucleotide sequence ID" value="NZ_MJMG01000001.1"/>
</dbReference>
<feature type="transmembrane region" description="Helical" evidence="1">
    <location>
        <begin position="92"/>
        <end position="111"/>
    </location>
</feature>
<evidence type="ECO:0000313" key="2">
    <source>
        <dbReference type="EMBL" id="OEY86895.1"/>
    </source>
</evidence>
<accession>A0A1E7QK91</accession>
<name>A0A1E7QK91_WOLPI</name>
<dbReference type="AlphaFoldDB" id="A0A1E7QK91"/>
<feature type="transmembrane region" description="Helical" evidence="1">
    <location>
        <begin position="149"/>
        <end position="167"/>
    </location>
</feature>
<feature type="transmembrane region" description="Helical" evidence="1">
    <location>
        <begin position="187"/>
        <end position="213"/>
    </location>
</feature>
<protein>
    <submittedName>
        <fullName evidence="2">Uncharacterized protein</fullName>
    </submittedName>
</protein>
<evidence type="ECO:0000256" key="1">
    <source>
        <dbReference type="SAM" id="Phobius"/>
    </source>
</evidence>
<proteinExistence type="predicted"/>
<comment type="caution">
    <text evidence="2">The sequence shown here is derived from an EMBL/GenBank/DDBJ whole genome shotgun (WGS) entry which is preliminary data.</text>
</comment>
<sequence>MLHLIQELHKSKRRKGVSVANKSVALACDFLLKFDCDFINTYAVWILISRKFTKEIIKVPLASLSVLNTILEIKELIEGKDNKLTEKAKKELMLEIIGKIASLVIDLITILTVLRLCGKRADAISTILLILVLQPITCYCDFNKDDKSSLYFDVLNFVLIALGFYFYNIRKTQDVPIVLSANVIYTFNLGAVSYMLAAFVSICSTLYTLWYALPDNPGTGFGEGIDIQEHTSVDDIPLPL</sequence>
<organism evidence="2 3">
    <name type="scientific">Wolbachia pipientis</name>
    <dbReference type="NCBI Taxonomy" id="955"/>
    <lineage>
        <taxon>Bacteria</taxon>
        <taxon>Pseudomonadati</taxon>
        <taxon>Pseudomonadota</taxon>
        <taxon>Alphaproteobacteria</taxon>
        <taxon>Rickettsiales</taxon>
        <taxon>Anaplasmataceae</taxon>
        <taxon>Wolbachieae</taxon>
        <taxon>Wolbachia</taxon>
    </lineage>
</organism>
<keyword evidence="1" id="KW-0472">Membrane</keyword>
<dbReference type="EMBL" id="MJMG01000001">
    <property type="protein sequence ID" value="OEY86895.1"/>
    <property type="molecule type" value="Genomic_DNA"/>
</dbReference>